<reference evidence="2" key="1">
    <citation type="submission" date="2021-10" db="EMBL/GenBank/DDBJ databases">
        <title>Melipona bicolor Genome sequencing and assembly.</title>
        <authorList>
            <person name="Araujo N.S."/>
            <person name="Arias M.C."/>
        </authorList>
    </citation>
    <scope>NUCLEOTIDE SEQUENCE</scope>
    <source>
        <strain evidence="2">USP_2M_L1-L4_2017</strain>
        <tissue evidence="2">Whole body</tissue>
    </source>
</reference>
<proteinExistence type="predicted"/>
<dbReference type="InterPro" id="IPR035925">
    <property type="entry name" value="BSD_dom_sf"/>
</dbReference>
<dbReference type="InterPro" id="IPR051494">
    <property type="entry name" value="BSD_domain-containing"/>
</dbReference>
<dbReference type="PANTHER" id="PTHR16019:SF6">
    <property type="entry name" value="SYNAPSE-ASSOCIATED PROTEIN 1"/>
    <property type="match status" value="1"/>
</dbReference>
<comment type="caution">
    <text evidence="2">The sequence shown here is derived from an EMBL/GenBank/DDBJ whole genome shotgun (WGS) entry which is preliminary data.</text>
</comment>
<dbReference type="PROSITE" id="PS50858">
    <property type="entry name" value="BSD"/>
    <property type="match status" value="1"/>
</dbReference>
<dbReference type="GO" id="GO:0005794">
    <property type="term" value="C:Golgi apparatus"/>
    <property type="evidence" value="ECO:0007669"/>
    <property type="project" value="TreeGrafter"/>
</dbReference>
<dbReference type="GO" id="GO:0045202">
    <property type="term" value="C:synapse"/>
    <property type="evidence" value="ECO:0007669"/>
    <property type="project" value="TreeGrafter"/>
</dbReference>
<dbReference type="SMART" id="SM00751">
    <property type="entry name" value="BSD"/>
    <property type="match status" value="1"/>
</dbReference>
<dbReference type="GO" id="GO:0005634">
    <property type="term" value="C:nucleus"/>
    <property type="evidence" value="ECO:0007669"/>
    <property type="project" value="TreeGrafter"/>
</dbReference>
<name>A0AA40G5L1_9HYME</name>
<dbReference type="Proteomes" id="UP001177670">
    <property type="component" value="Unassembled WGS sequence"/>
</dbReference>
<keyword evidence="3" id="KW-1185">Reference proteome</keyword>
<dbReference type="Pfam" id="PF03909">
    <property type="entry name" value="BSD"/>
    <property type="match status" value="1"/>
</dbReference>
<dbReference type="AlphaFoldDB" id="A0AA40G5L1"/>
<dbReference type="GO" id="GO:0038203">
    <property type="term" value="P:TORC2 signaling"/>
    <property type="evidence" value="ECO:0007669"/>
    <property type="project" value="TreeGrafter"/>
</dbReference>
<organism evidence="2 3">
    <name type="scientific">Melipona bicolor</name>
    <dbReference type="NCBI Taxonomy" id="60889"/>
    <lineage>
        <taxon>Eukaryota</taxon>
        <taxon>Metazoa</taxon>
        <taxon>Ecdysozoa</taxon>
        <taxon>Arthropoda</taxon>
        <taxon>Hexapoda</taxon>
        <taxon>Insecta</taxon>
        <taxon>Pterygota</taxon>
        <taxon>Neoptera</taxon>
        <taxon>Endopterygota</taxon>
        <taxon>Hymenoptera</taxon>
        <taxon>Apocrita</taxon>
        <taxon>Aculeata</taxon>
        <taxon>Apoidea</taxon>
        <taxon>Anthophila</taxon>
        <taxon>Apidae</taxon>
        <taxon>Melipona</taxon>
    </lineage>
</organism>
<evidence type="ECO:0000259" key="1">
    <source>
        <dbReference type="PROSITE" id="PS50858"/>
    </source>
</evidence>
<gene>
    <name evidence="2" type="ORF">K0M31_017817</name>
</gene>
<dbReference type="SUPFAM" id="SSF140383">
    <property type="entry name" value="BSD domain-like"/>
    <property type="match status" value="1"/>
</dbReference>
<feature type="domain" description="BSD" evidence="1">
    <location>
        <begin position="63"/>
        <end position="115"/>
    </location>
</feature>
<accession>A0AA40G5L1</accession>
<dbReference type="InterPro" id="IPR005607">
    <property type="entry name" value="BSD_dom"/>
</dbReference>
<evidence type="ECO:0000313" key="3">
    <source>
        <dbReference type="Proteomes" id="UP001177670"/>
    </source>
</evidence>
<dbReference type="PANTHER" id="PTHR16019">
    <property type="entry name" value="SYNAPSE-ASSOCIATED PROTEIN"/>
    <property type="match status" value="1"/>
</dbReference>
<dbReference type="GO" id="GO:0048172">
    <property type="term" value="P:regulation of short-term neuronal synaptic plasticity"/>
    <property type="evidence" value="ECO:0007669"/>
    <property type="project" value="TreeGrafter"/>
</dbReference>
<protein>
    <recommendedName>
        <fullName evidence="1">BSD domain-containing protein</fullName>
    </recommendedName>
</protein>
<dbReference type="EMBL" id="JAHYIQ010000006">
    <property type="protein sequence ID" value="KAK1131540.1"/>
    <property type="molecule type" value="Genomic_DNA"/>
</dbReference>
<dbReference type="Gene3D" id="1.10.3970.10">
    <property type="entry name" value="BSD domain"/>
    <property type="match status" value="1"/>
</dbReference>
<evidence type="ECO:0000313" key="2">
    <source>
        <dbReference type="EMBL" id="KAK1131540.1"/>
    </source>
</evidence>
<sequence length="187" mass="21370">MQLQRLVAELNKEQEAFIASKNTEKGEAVAPWVGAPNEDVLREECLSLSMDQRNFLKSPPKEVDFPWNFEAVQPMAQATLALDPNLESMRFQLVPKLISEESFWRNYFYRVSVLRQSHELNTMANQAENNLNQSAGSVEQAEGNPNVSQLLTQRCHFFYNVIRLTVQRTSDSNGRFSLFALVESNVI</sequence>